<reference evidence="2" key="1">
    <citation type="journal article" date="2020" name="Fungal Divers.">
        <title>Resolving the Mortierellaceae phylogeny through synthesis of multi-gene phylogenetics and phylogenomics.</title>
        <authorList>
            <person name="Vandepol N."/>
            <person name="Liber J."/>
            <person name="Desiro A."/>
            <person name="Na H."/>
            <person name="Kennedy M."/>
            <person name="Barry K."/>
            <person name="Grigoriev I.V."/>
            <person name="Miller A.N."/>
            <person name="O'Donnell K."/>
            <person name="Stajich J.E."/>
            <person name="Bonito G."/>
        </authorList>
    </citation>
    <scope>NUCLEOTIDE SEQUENCE</scope>
    <source>
        <strain evidence="2">NRRL 6426</strain>
    </source>
</reference>
<dbReference type="AlphaFoldDB" id="A0A9P5VBQ4"/>
<accession>A0A9P5VBQ4</accession>
<evidence type="ECO:0000313" key="3">
    <source>
        <dbReference type="Proteomes" id="UP000748756"/>
    </source>
</evidence>
<evidence type="ECO:0000256" key="1">
    <source>
        <dbReference type="SAM" id="MobiDB-lite"/>
    </source>
</evidence>
<evidence type="ECO:0000313" key="2">
    <source>
        <dbReference type="EMBL" id="KAF9151126.1"/>
    </source>
</evidence>
<organism evidence="2 3">
    <name type="scientific">Linnemannia schmuckeri</name>
    <dbReference type="NCBI Taxonomy" id="64567"/>
    <lineage>
        <taxon>Eukaryota</taxon>
        <taxon>Fungi</taxon>
        <taxon>Fungi incertae sedis</taxon>
        <taxon>Mucoromycota</taxon>
        <taxon>Mortierellomycotina</taxon>
        <taxon>Mortierellomycetes</taxon>
        <taxon>Mortierellales</taxon>
        <taxon>Mortierellaceae</taxon>
        <taxon>Linnemannia</taxon>
    </lineage>
</organism>
<feature type="region of interest" description="Disordered" evidence="1">
    <location>
        <begin position="34"/>
        <end position="74"/>
    </location>
</feature>
<name>A0A9P5VBQ4_9FUNG</name>
<proteinExistence type="predicted"/>
<dbReference type="EMBL" id="JAAAUQ010000350">
    <property type="protein sequence ID" value="KAF9151126.1"/>
    <property type="molecule type" value="Genomic_DNA"/>
</dbReference>
<keyword evidence="3" id="KW-1185">Reference proteome</keyword>
<gene>
    <name evidence="2" type="ORF">BG015_007066</name>
</gene>
<comment type="caution">
    <text evidence="2">The sequence shown here is derived from an EMBL/GenBank/DDBJ whole genome shotgun (WGS) entry which is preliminary data.</text>
</comment>
<dbReference type="OrthoDB" id="10616715at2759"/>
<protein>
    <submittedName>
        <fullName evidence="2">Uncharacterized protein</fullName>
    </submittedName>
</protein>
<sequence length="113" mass="13246">MTWASTFQMKMVLLWQGIRLRTSIWNLKKRKNTSNLRSLSNDDEEDKVPPTPSQMSWSSQDDGEQYDEKGDFGEDAYHAAQAEAVFLEQQAEEDFYDEQARKAYEMEQDHLMA</sequence>
<dbReference type="Proteomes" id="UP000748756">
    <property type="component" value="Unassembled WGS sequence"/>
</dbReference>